<keyword evidence="2" id="KW-1185">Reference proteome</keyword>
<evidence type="ECO:0000313" key="1">
    <source>
        <dbReference type="EMBL" id="GIF81556.1"/>
    </source>
</evidence>
<name>A0A8J3JJ09_9ACTN</name>
<protein>
    <recommendedName>
        <fullName evidence="3">Alpha/beta fold hydrolase</fullName>
    </recommendedName>
</protein>
<comment type="caution">
    <text evidence="1">The sequence shown here is derived from an EMBL/GenBank/DDBJ whole genome shotgun (WGS) entry which is preliminary data.</text>
</comment>
<organism evidence="1 2">
    <name type="scientific">Catellatospora bangladeshensis</name>
    <dbReference type="NCBI Taxonomy" id="310355"/>
    <lineage>
        <taxon>Bacteria</taxon>
        <taxon>Bacillati</taxon>
        <taxon>Actinomycetota</taxon>
        <taxon>Actinomycetes</taxon>
        <taxon>Micromonosporales</taxon>
        <taxon>Micromonosporaceae</taxon>
        <taxon>Catellatospora</taxon>
    </lineage>
</organism>
<reference evidence="1 2" key="1">
    <citation type="submission" date="2021-01" db="EMBL/GenBank/DDBJ databases">
        <title>Whole genome shotgun sequence of Catellatospora bangladeshensis NBRC 107357.</title>
        <authorList>
            <person name="Komaki H."/>
            <person name="Tamura T."/>
        </authorList>
    </citation>
    <scope>NUCLEOTIDE SEQUENCE [LARGE SCALE GENOMIC DNA]</scope>
    <source>
        <strain evidence="1 2">NBRC 107357</strain>
    </source>
</reference>
<gene>
    <name evidence="1" type="ORF">Cba03nite_29050</name>
</gene>
<dbReference type="SUPFAM" id="SSF53474">
    <property type="entry name" value="alpha/beta-Hydrolases"/>
    <property type="match status" value="1"/>
</dbReference>
<dbReference type="Gene3D" id="3.40.50.1820">
    <property type="entry name" value="alpha/beta hydrolase"/>
    <property type="match status" value="1"/>
</dbReference>
<dbReference type="EMBL" id="BONF01000014">
    <property type="protein sequence ID" value="GIF81556.1"/>
    <property type="molecule type" value="Genomic_DNA"/>
</dbReference>
<evidence type="ECO:0000313" key="2">
    <source>
        <dbReference type="Proteomes" id="UP000601223"/>
    </source>
</evidence>
<dbReference type="Proteomes" id="UP000601223">
    <property type="component" value="Unassembled WGS sequence"/>
</dbReference>
<proteinExistence type="predicted"/>
<dbReference type="InterPro" id="IPR029058">
    <property type="entry name" value="AB_hydrolase_fold"/>
</dbReference>
<dbReference type="AlphaFoldDB" id="A0A8J3JJ09"/>
<evidence type="ECO:0008006" key="3">
    <source>
        <dbReference type="Google" id="ProtNLM"/>
    </source>
</evidence>
<accession>A0A8J3JJ09</accession>
<sequence>MAAAAEPAAFPATGPTEQIIQRVCTVMRTITTAVGGFVTAVLLATAAGCGADAASPAQLDPTAAARQRVIDTANVDCLDDPGPLVAITDAEQDMTAAIQVGTGDTGVVLLHQLDGTACQWYPFALILAQHGYRALAPDITSRDAVEVAQAGIAHLRKEGAKRVFVIGASRGGTIALAAAAATTPPVDGVIALSAPTVYDADALTAVKKLDVPTILVAGDLDGTFADHARELYGLSVAKHKKLIISSSMSHGVTLVSGRVEDTMMAFLTDPAATADAPDPA</sequence>